<keyword evidence="7" id="KW-0813">Transport</keyword>
<dbReference type="GO" id="GO:0005886">
    <property type="term" value="C:plasma membrane"/>
    <property type="evidence" value="ECO:0007669"/>
    <property type="project" value="UniProtKB-SubCell"/>
</dbReference>
<evidence type="ECO:0000259" key="8">
    <source>
        <dbReference type="Pfam" id="PF06808"/>
    </source>
</evidence>
<feature type="transmembrane region" description="Helical" evidence="7">
    <location>
        <begin position="135"/>
        <end position="162"/>
    </location>
</feature>
<evidence type="ECO:0000256" key="1">
    <source>
        <dbReference type="ARBA" id="ARBA00004429"/>
    </source>
</evidence>
<evidence type="ECO:0000313" key="10">
    <source>
        <dbReference type="Proteomes" id="UP000253370"/>
    </source>
</evidence>
<feature type="domain" description="TRAP C4-dicarboxylate transport system permease DctM subunit" evidence="8">
    <location>
        <begin position="11"/>
        <end position="420"/>
    </location>
</feature>
<evidence type="ECO:0000256" key="6">
    <source>
        <dbReference type="ARBA" id="ARBA00023136"/>
    </source>
</evidence>
<comment type="similarity">
    <text evidence="7">Belongs to the TRAP transporter large permease family.</text>
</comment>
<dbReference type="AlphaFoldDB" id="A0A365U5U5"/>
<name>A0A365U5U5_9RHOB</name>
<dbReference type="RefSeq" id="WP_113290134.1">
    <property type="nucleotide sequence ID" value="NZ_QNTQ01000014.1"/>
</dbReference>
<keyword evidence="4 7" id="KW-0812">Transmembrane</keyword>
<keyword evidence="3 7" id="KW-0997">Cell inner membrane</keyword>
<dbReference type="Pfam" id="PF06808">
    <property type="entry name" value="DctM"/>
    <property type="match status" value="1"/>
</dbReference>
<evidence type="ECO:0000256" key="7">
    <source>
        <dbReference type="RuleBase" id="RU369079"/>
    </source>
</evidence>
<feature type="transmembrane region" description="Helical" evidence="7">
    <location>
        <begin position="212"/>
        <end position="237"/>
    </location>
</feature>
<evidence type="ECO:0000256" key="5">
    <source>
        <dbReference type="ARBA" id="ARBA00022989"/>
    </source>
</evidence>
<feature type="transmembrane region" description="Helical" evidence="7">
    <location>
        <begin position="243"/>
        <end position="261"/>
    </location>
</feature>
<feature type="transmembrane region" description="Helical" evidence="7">
    <location>
        <begin position="273"/>
        <end position="296"/>
    </location>
</feature>
<comment type="subunit">
    <text evidence="7">The complex comprises the extracytoplasmic solute receptor protein and the two transmembrane proteins.</text>
</comment>
<dbReference type="OrthoDB" id="9790209at2"/>
<feature type="transmembrane region" description="Helical" evidence="7">
    <location>
        <begin position="316"/>
        <end position="345"/>
    </location>
</feature>
<proteinExistence type="inferred from homology"/>
<feature type="transmembrane region" description="Helical" evidence="7">
    <location>
        <begin position="168"/>
        <end position="191"/>
    </location>
</feature>
<keyword evidence="5 7" id="KW-1133">Transmembrane helix</keyword>
<feature type="transmembrane region" description="Helical" evidence="7">
    <location>
        <begin position="403"/>
        <end position="424"/>
    </location>
</feature>
<sequence length="431" mass="44758">MLALSLGSVILFGLLTGSLLGVVIAASGLAVLQFEFNGNFSVLGNATWNLFNSFTFTAVPTFILLGEILGQSGLARRIYGAISPGFERMPGKLLQTNIGACTVFSAISGSSTATTAVVGSIAYDEMRRRGYDRRAIVGSIAAGGTLGILIPPSIALIVYGAWQNVSVGALFIAGILPGLLLAGLFMLYIAARAALRPGTVPTAGEVMPWGRALIASAEAWPFVILVFAILGTIFLGLATPTEAAALGVVTAILLAALYGEFTPGRLWAALQATVRTFSALALVIVGALVLSQAVALTGLPQKLVLMVGEAGLPPPVVLTLIYALYLVLGCFFGPVEMLLITLPFVFPLVTGLGYDPVWFGIVLVIVIEIGLLTPPLGINLFVAMAVSRNEVSLGEAALACLPFWLLMLAALALITLFPQIALVLPQAAGFG</sequence>
<keyword evidence="6 7" id="KW-0472">Membrane</keyword>
<dbReference type="InterPro" id="IPR004681">
    <property type="entry name" value="TRAP_DctM"/>
</dbReference>
<comment type="caution">
    <text evidence="7">Lacks conserved residue(s) required for the propagation of feature annotation.</text>
</comment>
<evidence type="ECO:0000256" key="4">
    <source>
        <dbReference type="ARBA" id="ARBA00022692"/>
    </source>
</evidence>
<dbReference type="InterPro" id="IPR010656">
    <property type="entry name" value="DctM"/>
</dbReference>
<feature type="transmembrane region" description="Helical" evidence="7">
    <location>
        <begin position="357"/>
        <end position="383"/>
    </location>
</feature>
<evidence type="ECO:0000256" key="2">
    <source>
        <dbReference type="ARBA" id="ARBA00022475"/>
    </source>
</evidence>
<accession>A0A365U5U5</accession>
<dbReference type="GO" id="GO:0022857">
    <property type="term" value="F:transmembrane transporter activity"/>
    <property type="evidence" value="ECO:0007669"/>
    <property type="project" value="UniProtKB-UniRule"/>
</dbReference>
<dbReference type="PIRSF" id="PIRSF006066">
    <property type="entry name" value="HI0050"/>
    <property type="match status" value="1"/>
</dbReference>
<keyword evidence="2" id="KW-1003">Cell membrane</keyword>
<comment type="caution">
    <text evidence="9">The sequence shown here is derived from an EMBL/GenBank/DDBJ whole genome shotgun (WGS) entry which is preliminary data.</text>
</comment>
<gene>
    <name evidence="9" type="ORF">DRV85_14160</name>
</gene>
<comment type="function">
    <text evidence="7">Part of the tripartite ATP-independent periplasmic (TRAP) transport system.</text>
</comment>
<evidence type="ECO:0000313" key="9">
    <source>
        <dbReference type="EMBL" id="RBI83794.1"/>
    </source>
</evidence>
<dbReference type="PANTHER" id="PTHR33362:SF5">
    <property type="entry name" value="C4-DICARBOXYLATE TRAP TRANSPORTER LARGE PERMEASE PROTEIN DCTM"/>
    <property type="match status" value="1"/>
</dbReference>
<dbReference type="Proteomes" id="UP000253370">
    <property type="component" value="Unassembled WGS sequence"/>
</dbReference>
<protein>
    <recommendedName>
        <fullName evidence="7">TRAP transporter large permease protein</fullName>
    </recommendedName>
</protein>
<evidence type="ECO:0000256" key="3">
    <source>
        <dbReference type="ARBA" id="ARBA00022519"/>
    </source>
</evidence>
<reference evidence="9 10" key="1">
    <citation type="submission" date="2018-07" db="EMBL/GenBank/DDBJ databases">
        <title>Rhodosalinus sp. strain E84T genomic sequence and assembly.</title>
        <authorList>
            <person name="Liu Z.-W."/>
            <person name="Lu D.-C."/>
        </authorList>
    </citation>
    <scope>NUCLEOTIDE SEQUENCE [LARGE SCALE GENOMIC DNA]</scope>
    <source>
        <strain evidence="9 10">E84</strain>
    </source>
</reference>
<dbReference type="NCBIfam" id="TIGR00786">
    <property type="entry name" value="dctM"/>
    <property type="match status" value="1"/>
</dbReference>
<dbReference type="PANTHER" id="PTHR33362">
    <property type="entry name" value="SIALIC ACID TRAP TRANSPORTER PERMEASE PROTEIN SIAT-RELATED"/>
    <property type="match status" value="1"/>
</dbReference>
<organism evidence="9 10">
    <name type="scientific">Rhodosalinus halophilus</name>
    <dbReference type="NCBI Taxonomy" id="2259333"/>
    <lineage>
        <taxon>Bacteria</taxon>
        <taxon>Pseudomonadati</taxon>
        <taxon>Pseudomonadota</taxon>
        <taxon>Alphaproteobacteria</taxon>
        <taxon>Rhodobacterales</taxon>
        <taxon>Paracoccaceae</taxon>
        <taxon>Rhodosalinus</taxon>
    </lineage>
</organism>
<keyword evidence="10" id="KW-1185">Reference proteome</keyword>
<dbReference type="EMBL" id="QNTQ01000014">
    <property type="protein sequence ID" value="RBI83794.1"/>
    <property type="molecule type" value="Genomic_DNA"/>
</dbReference>
<comment type="subcellular location">
    <subcellularLocation>
        <location evidence="1 7">Cell inner membrane</location>
        <topology evidence="1 7">Multi-pass membrane protein</topology>
    </subcellularLocation>
</comment>
<feature type="transmembrane region" description="Helical" evidence="7">
    <location>
        <begin position="49"/>
        <end position="69"/>
    </location>
</feature>